<dbReference type="SUPFAM" id="SSF141318">
    <property type="entry name" value="TM0957-like"/>
    <property type="match status" value="1"/>
</dbReference>
<accession>A0A8B2NRF7</accession>
<reference evidence="1 2" key="1">
    <citation type="submission" date="2018-05" db="EMBL/GenBank/DDBJ databases">
        <title>Acuticoccus sediminis sp. nov., isolated from deep-sea sediment of Indian Ocean.</title>
        <authorList>
            <person name="Liu X."/>
            <person name="Lai Q."/>
            <person name="Du Y."/>
            <person name="Sun F."/>
            <person name="Zhang X."/>
            <person name="Wang S."/>
            <person name="Shao Z."/>
        </authorList>
    </citation>
    <scope>NUCLEOTIDE SEQUENCE [LARGE SCALE GENOMIC DNA]</scope>
    <source>
        <strain evidence="1 2">PTG4-2</strain>
    </source>
</reference>
<sequence>MSRGTDAMDRSVRRTGLALLLALGLTGCKFVETAELTAAAEAAATARQAKTASLDDWSGKVLPHMRDKAVPVATVAAALARGLEDAGAQYGYREGGEGTPFSYAVVVDGKIVEANTESRAATAGVDTDGDGAADVTLQLGPVIRGTAIRDVLPFISFTDFENQIEFAQVAKALNTEAYDTVLADLPRDALVGSTVHAIGAVTVRKAGETLLVTPVEIGIEAAS</sequence>
<gene>
    <name evidence="1" type="ORF">DLJ53_16815</name>
</gene>
<name>A0A8B2NRF7_9HYPH</name>
<dbReference type="AlphaFoldDB" id="A0A8B2NRF7"/>
<organism evidence="1 2">
    <name type="scientific">Acuticoccus sediminis</name>
    <dbReference type="NCBI Taxonomy" id="2184697"/>
    <lineage>
        <taxon>Bacteria</taxon>
        <taxon>Pseudomonadati</taxon>
        <taxon>Pseudomonadota</taxon>
        <taxon>Alphaproteobacteria</taxon>
        <taxon>Hyphomicrobiales</taxon>
        <taxon>Amorphaceae</taxon>
        <taxon>Acuticoccus</taxon>
    </lineage>
</organism>
<evidence type="ECO:0000313" key="1">
    <source>
        <dbReference type="EMBL" id="RAI00890.1"/>
    </source>
</evidence>
<keyword evidence="2" id="KW-1185">Reference proteome</keyword>
<evidence type="ECO:0008006" key="3">
    <source>
        <dbReference type="Google" id="ProtNLM"/>
    </source>
</evidence>
<comment type="caution">
    <text evidence="1">The sequence shown here is derived from an EMBL/GenBank/DDBJ whole genome shotgun (WGS) entry which is preliminary data.</text>
</comment>
<dbReference type="InterPro" id="IPR014582">
    <property type="entry name" value="UCP033535_lipo"/>
</dbReference>
<dbReference type="Proteomes" id="UP000249590">
    <property type="component" value="Unassembled WGS sequence"/>
</dbReference>
<dbReference type="InterPro" id="IPR036215">
    <property type="entry name" value="TM0957-like_sf"/>
</dbReference>
<dbReference type="EMBL" id="QHHQ01000003">
    <property type="protein sequence ID" value="RAI00890.1"/>
    <property type="molecule type" value="Genomic_DNA"/>
</dbReference>
<dbReference type="Pfam" id="PF10054">
    <property type="entry name" value="DUF2291"/>
    <property type="match status" value="1"/>
</dbReference>
<dbReference type="PIRSF" id="PIRSF033535">
    <property type="entry name" value="UCP033535_plp"/>
    <property type="match status" value="1"/>
</dbReference>
<proteinExistence type="predicted"/>
<protein>
    <recommendedName>
        <fullName evidence="3">Lipoprotein</fullName>
    </recommendedName>
</protein>
<dbReference type="PROSITE" id="PS51257">
    <property type="entry name" value="PROKAR_LIPOPROTEIN"/>
    <property type="match status" value="1"/>
</dbReference>
<evidence type="ECO:0000313" key="2">
    <source>
        <dbReference type="Proteomes" id="UP000249590"/>
    </source>
</evidence>